<sequence length="235" mass="26809">MDSDTKAIVSELQRAQRSTSGTRQQRRNDRLLEGMLSSPARKLATMSRSELLEQRERNEKMLQNTSIVNTLPDKGAKLKNSIAQIDALLRQQEENTASNTTQPNIRQMSIQENGSSSSSSSRSLLAAEKKDDSTATNSKTRMMPMNESMQLQNEQLQAIKDDKLRRQMAALRPPQPNLSMERMQLNPETGSHRPADDDRDEYESDSEDEDSIDQAIYDSLYEDDEGFDEEYDDRR</sequence>
<dbReference type="AlphaFoldDB" id="A0A077WVM3"/>
<protein>
    <submittedName>
        <fullName evidence="2">Uncharacterized protein</fullName>
    </submittedName>
</protein>
<evidence type="ECO:0000256" key="1">
    <source>
        <dbReference type="SAM" id="MobiDB-lite"/>
    </source>
</evidence>
<feature type="region of interest" description="Disordered" evidence="1">
    <location>
        <begin position="93"/>
        <end position="152"/>
    </location>
</feature>
<dbReference type="OrthoDB" id="2408655at2759"/>
<dbReference type="PRINTS" id="PR02085">
    <property type="entry name" value="POLR2GRINL1"/>
</dbReference>
<reference evidence="2" key="1">
    <citation type="journal article" date="2014" name="Genome Announc.">
        <title>De novo whole-genome sequence and genome annotation of Lichtheimia ramosa.</title>
        <authorList>
            <person name="Linde J."/>
            <person name="Schwartze V."/>
            <person name="Binder U."/>
            <person name="Lass-Florl C."/>
            <person name="Voigt K."/>
            <person name="Horn F."/>
        </authorList>
    </citation>
    <scope>NUCLEOTIDE SEQUENCE</scope>
    <source>
        <strain evidence="2">JMRC FSU:6197</strain>
    </source>
</reference>
<gene>
    <name evidence="2" type="ORF">LRAMOSA03307</name>
</gene>
<organism evidence="2">
    <name type="scientific">Lichtheimia ramosa</name>
    <dbReference type="NCBI Taxonomy" id="688394"/>
    <lineage>
        <taxon>Eukaryota</taxon>
        <taxon>Fungi</taxon>
        <taxon>Fungi incertae sedis</taxon>
        <taxon>Mucoromycota</taxon>
        <taxon>Mucoromycotina</taxon>
        <taxon>Mucoromycetes</taxon>
        <taxon>Mucorales</taxon>
        <taxon>Lichtheimiaceae</taxon>
        <taxon>Lichtheimia</taxon>
    </lineage>
</organism>
<dbReference type="InterPro" id="IPR026213">
    <property type="entry name" value="GRINL1"/>
</dbReference>
<dbReference type="GO" id="GO:0003711">
    <property type="term" value="F:transcription elongation factor activity"/>
    <property type="evidence" value="ECO:0007669"/>
    <property type="project" value="InterPro"/>
</dbReference>
<feature type="compositionally biased region" description="Acidic residues" evidence="1">
    <location>
        <begin position="220"/>
        <end position="235"/>
    </location>
</feature>
<feature type="region of interest" description="Disordered" evidence="1">
    <location>
        <begin position="1"/>
        <end position="51"/>
    </location>
</feature>
<dbReference type="GO" id="GO:0005634">
    <property type="term" value="C:nucleus"/>
    <property type="evidence" value="ECO:0007669"/>
    <property type="project" value="InterPro"/>
</dbReference>
<feature type="region of interest" description="Disordered" evidence="1">
    <location>
        <begin position="169"/>
        <end position="235"/>
    </location>
</feature>
<proteinExistence type="predicted"/>
<dbReference type="EMBL" id="LK023346">
    <property type="protein sequence ID" value="CDS11043.1"/>
    <property type="molecule type" value="Genomic_DNA"/>
</dbReference>
<name>A0A077WVM3_9FUNG</name>
<evidence type="ECO:0000313" key="2">
    <source>
        <dbReference type="EMBL" id="CDS11043.1"/>
    </source>
</evidence>
<dbReference type="GO" id="GO:0006368">
    <property type="term" value="P:transcription elongation by RNA polymerase II"/>
    <property type="evidence" value="ECO:0007669"/>
    <property type="project" value="InterPro"/>
</dbReference>
<feature type="compositionally biased region" description="Acidic residues" evidence="1">
    <location>
        <begin position="197"/>
        <end position="212"/>
    </location>
</feature>
<feature type="compositionally biased region" description="Polar residues" evidence="1">
    <location>
        <begin position="94"/>
        <end position="114"/>
    </location>
</feature>
<feature type="compositionally biased region" description="Low complexity" evidence="1">
    <location>
        <begin position="13"/>
        <end position="23"/>
    </location>
</feature>
<accession>A0A077WVM3</accession>